<gene>
    <name evidence="11" type="primary">qoxC_1</name>
    <name evidence="11" type="ORF">MM817_00925</name>
</gene>
<dbReference type="GO" id="GO:0016491">
    <property type="term" value="F:oxidoreductase activity"/>
    <property type="evidence" value="ECO:0007669"/>
    <property type="project" value="UniProtKB-KW"/>
</dbReference>
<dbReference type="InterPro" id="IPR013833">
    <property type="entry name" value="Cyt_c_oxidase_su3_a-hlx"/>
</dbReference>
<feature type="transmembrane region" description="Helical" evidence="9">
    <location>
        <begin position="30"/>
        <end position="54"/>
    </location>
</feature>
<dbReference type="SUPFAM" id="SSF81452">
    <property type="entry name" value="Cytochrome c oxidase subunit III-like"/>
    <property type="match status" value="1"/>
</dbReference>
<dbReference type="Gene3D" id="1.20.120.80">
    <property type="entry name" value="Cytochrome c oxidase, subunit III, four-helix bundle"/>
    <property type="match status" value="1"/>
</dbReference>
<comment type="similarity">
    <text evidence="2 8">Belongs to the cytochrome c oxidase subunit 3 family.</text>
</comment>
<dbReference type="InterPro" id="IPR035973">
    <property type="entry name" value="Cyt_c_oxidase_su3-like_sf"/>
</dbReference>
<dbReference type="GO" id="GO:0004129">
    <property type="term" value="F:cytochrome-c oxidase activity"/>
    <property type="evidence" value="ECO:0007669"/>
    <property type="project" value="InterPro"/>
</dbReference>
<dbReference type="PANTHER" id="PTHR11403">
    <property type="entry name" value="CYTOCHROME C OXIDASE SUBUNIT III"/>
    <property type="match status" value="1"/>
</dbReference>
<evidence type="ECO:0000256" key="3">
    <source>
        <dbReference type="ARBA" id="ARBA00022475"/>
    </source>
</evidence>
<dbReference type="PROSITE" id="PS50253">
    <property type="entry name" value="COX3"/>
    <property type="match status" value="1"/>
</dbReference>
<evidence type="ECO:0000313" key="11">
    <source>
        <dbReference type="EMBL" id="MCI0182659.1"/>
    </source>
</evidence>
<dbReference type="PANTHER" id="PTHR11403:SF2">
    <property type="entry name" value="CYTOCHROME BO(3) UBIQUINOL OXIDASE SUBUNIT 3"/>
    <property type="match status" value="1"/>
</dbReference>
<name>A0A9X1V7Z8_9BACL</name>
<evidence type="ECO:0000256" key="6">
    <source>
        <dbReference type="ARBA" id="ARBA00023002"/>
    </source>
</evidence>
<protein>
    <submittedName>
        <fullName evidence="11">Quinol oxidase subunit 3</fullName>
        <ecNumber evidence="11">1.10.3.-</ecNumber>
    </submittedName>
</protein>
<keyword evidence="6 11" id="KW-0560">Oxidoreductase</keyword>
<evidence type="ECO:0000259" key="10">
    <source>
        <dbReference type="PROSITE" id="PS50253"/>
    </source>
</evidence>
<comment type="subcellular location">
    <subcellularLocation>
        <location evidence="1 8">Cell membrane</location>
        <topology evidence="1 8">Multi-pass membrane protein</topology>
    </subcellularLocation>
</comment>
<sequence>MAMVDSFIKAPSTHRIPLEYTHEEDALRIFGFWIFLATDLLLFASLFATYSVLYRHVGHGPGPLQIFDVTGFSAETFILLTSSFTCGLSTYSMHRGQKGWMMAWMAVTILLGISFISFELTEFVGDVAQGATLQTSAFLSAFFTLVGTHGAHVSLGIGWMTLIFIQLAVHGLTATTARKAFIVSLYWHFLDVVWIFIFTIVYLLGEMS</sequence>
<evidence type="ECO:0000256" key="7">
    <source>
        <dbReference type="ARBA" id="ARBA00023136"/>
    </source>
</evidence>
<feature type="transmembrane region" description="Helical" evidence="9">
    <location>
        <begin position="66"/>
        <end position="88"/>
    </location>
</feature>
<dbReference type="GO" id="GO:0005886">
    <property type="term" value="C:plasma membrane"/>
    <property type="evidence" value="ECO:0007669"/>
    <property type="project" value="UniProtKB-SubCell"/>
</dbReference>
<accession>A0A9X1V7Z8</accession>
<dbReference type="InterPro" id="IPR000298">
    <property type="entry name" value="Cyt_c_oxidase-like_su3"/>
</dbReference>
<keyword evidence="12" id="KW-1185">Reference proteome</keyword>
<organism evidence="11 12">
    <name type="scientific">Sulfoacidibacillus ferrooxidans</name>
    <dbReference type="NCBI Taxonomy" id="2005001"/>
    <lineage>
        <taxon>Bacteria</taxon>
        <taxon>Bacillati</taxon>
        <taxon>Bacillota</taxon>
        <taxon>Bacilli</taxon>
        <taxon>Bacillales</taxon>
        <taxon>Alicyclobacillaceae</taxon>
        <taxon>Sulfoacidibacillus</taxon>
    </lineage>
</organism>
<evidence type="ECO:0000256" key="1">
    <source>
        <dbReference type="ARBA" id="ARBA00004651"/>
    </source>
</evidence>
<feature type="transmembrane region" description="Helical" evidence="9">
    <location>
        <begin position="185"/>
        <end position="205"/>
    </location>
</feature>
<dbReference type="InterPro" id="IPR033946">
    <property type="entry name" value="Ubiquinol_oxase_su3_dom"/>
</dbReference>
<feature type="transmembrane region" description="Helical" evidence="9">
    <location>
        <begin position="100"/>
        <end position="118"/>
    </location>
</feature>
<evidence type="ECO:0000313" key="12">
    <source>
        <dbReference type="Proteomes" id="UP001139263"/>
    </source>
</evidence>
<feature type="domain" description="Heme-copper oxidase subunit III family profile" evidence="10">
    <location>
        <begin position="30"/>
        <end position="206"/>
    </location>
</feature>
<evidence type="ECO:0000256" key="5">
    <source>
        <dbReference type="ARBA" id="ARBA00022989"/>
    </source>
</evidence>
<dbReference type="EMBL" id="JALBUF010000001">
    <property type="protein sequence ID" value="MCI0182659.1"/>
    <property type="molecule type" value="Genomic_DNA"/>
</dbReference>
<proteinExistence type="inferred from homology"/>
<comment type="caution">
    <text evidence="11">The sequence shown here is derived from an EMBL/GenBank/DDBJ whole genome shotgun (WGS) entry which is preliminary data.</text>
</comment>
<reference evidence="11" key="1">
    <citation type="submission" date="2022-03" db="EMBL/GenBank/DDBJ databases">
        <title>Draft Genome Sequence of Firmicute Strain S0AB, a Heterotrophic Iron/Sulfur-Oxidizing Extreme Acidophile.</title>
        <authorList>
            <person name="Vergara E."/>
            <person name="Pakostova E."/>
            <person name="Johnson D.B."/>
            <person name="Holmes D.S."/>
        </authorList>
    </citation>
    <scope>NUCLEOTIDE SEQUENCE</scope>
    <source>
        <strain evidence="11">S0AB</strain>
    </source>
</reference>
<dbReference type="GO" id="GO:0019646">
    <property type="term" value="P:aerobic electron transport chain"/>
    <property type="evidence" value="ECO:0007669"/>
    <property type="project" value="InterPro"/>
</dbReference>
<dbReference type="InterPro" id="IPR024791">
    <property type="entry name" value="Cyt_c/ubiquinol_Oxase_su3"/>
</dbReference>
<dbReference type="AlphaFoldDB" id="A0A9X1V7Z8"/>
<feature type="transmembrane region" description="Helical" evidence="9">
    <location>
        <begin position="138"/>
        <end position="165"/>
    </location>
</feature>
<dbReference type="FunFam" id="1.20.120.80:FF:000001">
    <property type="entry name" value="Cytochrome (Ubi)quinol oxidase subunit III"/>
    <property type="match status" value="1"/>
</dbReference>
<evidence type="ECO:0000256" key="4">
    <source>
        <dbReference type="ARBA" id="ARBA00022692"/>
    </source>
</evidence>
<keyword evidence="3" id="KW-1003">Cell membrane</keyword>
<keyword evidence="7 9" id="KW-0472">Membrane</keyword>
<dbReference type="Proteomes" id="UP001139263">
    <property type="component" value="Unassembled WGS sequence"/>
</dbReference>
<dbReference type="EC" id="1.10.3.-" evidence="11"/>
<keyword evidence="4 8" id="KW-0812">Transmembrane</keyword>
<evidence type="ECO:0000256" key="2">
    <source>
        <dbReference type="ARBA" id="ARBA00010581"/>
    </source>
</evidence>
<keyword evidence="5 9" id="KW-1133">Transmembrane helix</keyword>
<evidence type="ECO:0000256" key="9">
    <source>
        <dbReference type="SAM" id="Phobius"/>
    </source>
</evidence>
<dbReference type="Pfam" id="PF00510">
    <property type="entry name" value="COX3"/>
    <property type="match status" value="1"/>
</dbReference>
<dbReference type="CDD" id="cd02863">
    <property type="entry name" value="Ubiquinol_oxidase_III"/>
    <property type="match status" value="1"/>
</dbReference>
<dbReference type="RefSeq" id="WP_241712228.1">
    <property type="nucleotide sequence ID" value="NZ_JALBUF010000001.1"/>
</dbReference>
<evidence type="ECO:0000256" key="8">
    <source>
        <dbReference type="RuleBase" id="RU003376"/>
    </source>
</evidence>